<dbReference type="Gene3D" id="1.10.260.40">
    <property type="entry name" value="lambda repressor-like DNA-binding domains"/>
    <property type="match status" value="1"/>
</dbReference>
<dbReference type="GO" id="GO:0003677">
    <property type="term" value="F:DNA binding"/>
    <property type="evidence" value="ECO:0007669"/>
    <property type="project" value="InterPro"/>
</dbReference>
<evidence type="ECO:0000313" key="2">
    <source>
        <dbReference type="Proteomes" id="UP000324233"/>
    </source>
</evidence>
<name>A0A5B9W254_9BACT</name>
<accession>A0A5B9W254</accession>
<evidence type="ECO:0008006" key="3">
    <source>
        <dbReference type="Google" id="ProtNLM"/>
    </source>
</evidence>
<reference evidence="1 2" key="1">
    <citation type="submission" date="2019-08" db="EMBL/GenBank/DDBJ databases">
        <title>Deep-cultivation of Planctomycetes and their phenomic and genomic characterization uncovers novel biology.</title>
        <authorList>
            <person name="Wiegand S."/>
            <person name="Jogler M."/>
            <person name="Boedeker C."/>
            <person name="Pinto D."/>
            <person name="Vollmers J."/>
            <person name="Rivas-Marin E."/>
            <person name="Kohn T."/>
            <person name="Peeters S.H."/>
            <person name="Heuer A."/>
            <person name="Rast P."/>
            <person name="Oberbeckmann S."/>
            <person name="Bunk B."/>
            <person name="Jeske O."/>
            <person name="Meyerdierks A."/>
            <person name="Storesund J.E."/>
            <person name="Kallscheuer N."/>
            <person name="Luecker S."/>
            <person name="Lage O.M."/>
            <person name="Pohl T."/>
            <person name="Merkel B.J."/>
            <person name="Hornburger P."/>
            <person name="Mueller R.-W."/>
            <person name="Bruemmer F."/>
            <person name="Labrenz M."/>
            <person name="Spormann A.M."/>
            <person name="Op den Camp H."/>
            <person name="Overmann J."/>
            <person name="Amann R."/>
            <person name="Jetten M.S.M."/>
            <person name="Mascher T."/>
            <person name="Medema M.H."/>
            <person name="Devos D.P."/>
            <person name="Kaster A.-K."/>
            <person name="Ovreas L."/>
            <person name="Rohde M."/>
            <person name="Galperin M.Y."/>
            <person name="Jogler C."/>
        </authorList>
    </citation>
    <scope>NUCLEOTIDE SEQUENCE [LARGE SCALE GENOMIC DNA]</scope>
    <source>
        <strain evidence="1 2">OJF2</strain>
    </source>
</reference>
<keyword evidence="2" id="KW-1185">Reference proteome</keyword>
<dbReference type="RefSeq" id="WP_148594522.1">
    <property type="nucleotide sequence ID" value="NZ_CP042997.1"/>
</dbReference>
<dbReference type="Proteomes" id="UP000324233">
    <property type="component" value="Chromosome"/>
</dbReference>
<protein>
    <recommendedName>
        <fullName evidence="3">Bacteriophage CI repressor helix-turn-helix domain protein</fullName>
    </recommendedName>
</protein>
<dbReference type="EMBL" id="CP042997">
    <property type="protein sequence ID" value="QEH34628.1"/>
    <property type="molecule type" value="Genomic_DNA"/>
</dbReference>
<proteinExistence type="predicted"/>
<dbReference type="AlphaFoldDB" id="A0A5B9W254"/>
<gene>
    <name evidence="1" type="ORF">OJF2_31690</name>
</gene>
<organism evidence="1 2">
    <name type="scientific">Aquisphaera giovannonii</name>
    <dbReference type="NCBI Taxonomy" id="406548"/>
    <lineage>
        <taxon>Bacteria</taxon>
        <taxon>Pseudomonadati</taxon>
        <taxon>Planctomycetota</taxon>
        <taxon>Planctomycetia</taxon>
        <taxon>Isosphaerales</taxon>
        <taxon>Isosphaeraceae</taxon>
        <taxon>Aquisphaera</taxon>
    </lineage>
</organism>
<evidence type="ECO:0000313" key="1">
    <source>
        <dbReference type="EMBL" id="QEH34628.1"/>
    </source>
</evidence>
<dbReference type="InterPro" id="IPR010982">
    <property type="entry name" value="Lambda_DNA-bd_dom_sf"/>
</dbReference>
<dbReference type="KEGG" id="agv:OJF2_31690"/>
<sequence length="83" mass="8980">MKPTHADLAARLRLVRRDLYGDDGASAMADALSLPARTWLNYEAGVVLPAGVLLVFIRCTGADARWLLSGEGHPYAKDPREGC</sequence>